<keyword evidence="2 4" id="KW-0378">Hydrolase</keyword>
<reference evidence="4 5" key="1">
    <citation type="submission" date="2016-08" db="EMBL/GenBank/DDBJ databases">
        <authorList>
            <person name="Seilhamer J.J."/>
        </authorList>
    </citation>
    <scope>NUCLEOTIDE SEQUENCE [LARGE SCALE GENOMIC DNA]</scope>
    <source>
        <strain evidence="4 5">NML150140-1</strain>
    </source>
</reference>
<dbReference type="PRINTS" id="PR00793">
    <property type="entry name" value="PROAMNOPTASE"/>
</dbReference>
<name>A0A1E3UCG0_9FIRM</name>
<protein>
    <submittedName>
        <fullName evidence="4">Alpha/beta hydrolase</fullName>
    </submittedName>
</protein>
<dbReference type="InterPro" id="IPR029058">
    <property type="entry name" value="AB_hydrolase_fold"/>
</dbReference>
<dbReference type="InterPro" id="IPR000073">
    <property type="entry name" value="AB_hydrolase_1"/>
</dbReference>
<evidence type="ECO:0000313" key="4">
    <source>
        <dbReference type="EMBL" id="ODR47059.1"/>
    </source>
</evidence>
<organism evidence="4 5">
    <name type="scientific">Eisenbergiella tayi</name>
    <dbReference type="NCBI Taxonomy" id="1432052"/>
    <lineage>
        <taxon>Bacteria</taxon>
        <taxon>Bacillati</taxon>
        <taxon>Bacillota</taxon>
        <taxon>Clostridia</taxon>
        <taxon>Lachnospirales</taxon>
        <taxon>Lachnospiraceae</taxon>
        <taxon>Eisenbergiella</taxon>
    </lineage>
</organism>
<dbReference type="SUPFAM" id="SSF53474">
    <property type="entry name" value="alpha/beta-Hydrolases"/>
    <property type="match status" value="1"/>
</dbReference>
<comment type="similarity">
    <text evidence="1">Belongs to the peptidase S33 family.</text>
</comment>
<evidence type="ECO:0000256" key="2">
    <source>
        <dbReference type="ARBA" id="ARBA00022801"/>
    </source>
</evidence>
<evidence type="ECO:0000256" key="1">
    <source>
        <dbReference type="ARBA" id="ARBA00010088"/>
    </source>
</evidence>
<sequence>MFIMAAFLNSPGRLTPLKDTQGNIIPGSVSEKVWIDINGIKQGMFIRGQDIQNPVLLYLHGGPGTPLFQFISYLEKEERLERYFTVCYWDQRGAGMTYDKSTDPTTMTVDQLVEDTREVTEYLKSRFGQNKIYLLGHSWGSYLGVKTIEKYPENYLAYIGIGQVSNQKESERLAYQYILSRAKQMNDKDVIEKLEIYDPYADDFPQLDYLVKGRTAILNKYGIGHLHQGVTSWDILKSLFVFKGYTVTEKINWFLGADFSMIHLFPGLLEDDLFLSSVKFEVPFYITQGAHDYMVSQVLAEKYAEACEAPKKEFILFEDSAHSPNMEEPEKFIEVMRRIALENPLEE</sequence>
<comment type="caution">
    <text evidence="4">The sequence shown here is derived from an EMBL/GenBank/DDBJ whole genome shotgun (WGS) entry which is preliminary data.</text>
</comment>
<dbReference type="Proteomes" id="UP000094271">
    <property type="component" value="Unassembled WGS sequence"/>
</dbReference>
<feature type="domain" description="AB hydrolase-1" evidence="3">
    <location>
        <begin position="54"/>
        <end position="185"/>
    </location>
</feature>
<dbReference type="PANTHER" id="PTHR43329">
    <property type="entry name" value="EPOXIDE HYDROLASE"/>
    <property type="match status" value="1"/>
</dbReference>
<dbReference type="GO" id="GO:0004177">
    <property type="term" value="F:aminopeptidase activity"/>
    <property type="evidence" value="ECO:0007669"/>
    <property type="project" value="UniProtKB-EC"/>
</dbReference>
<dbReference type="InterPro" id="IPR002410">
    <property type="entry name" value="Peptidase_S33"/>
</dbReference>
<proteinExistence type="inferred from homology"/>
<gene>
    <name evidence="4" type="ORF">BEI59_23330</name>
</gene>
<evidence type="ECO:0000313" key="5">
    <source>
        <dbReference type="Proteomes" id="UP000094271"/>
    </source>
</evidence>
<evidence type="ECO:0000259" key="3">
    <source>
        <dbReference type="Pfam" id="PF00561"/>
    </source>
</evidence>
<dbReference type="GO" id="GO:0006508">
    <property type="term" value="P:proteolysis"/>
    <property type="evidence" value="ECO:0007669"/>
    <property type="project" value="InterPro"/>
</dbReference>
<dbReference type="AlphaFoldDB" id="A0A1E3UCG0"/>
<dbReference type="Gene3D" id="3.40.50.1820">
    <property type="entry name" value="alpha/beta hydrolase"/>
    <property type="match status" value="1"/>
</dbReference>
<dbReference type="Pfam" id="PF00561">
    <property type="entry name" value="Abhydrolase_1"/>
    <property type="match status" value="1"/>
</dbReference>
<accession>A0A1E3UCG0</accession>
<dbReference type="EMBL" id="MEHA01000021">
    <property type="protein sequence ID" value="ODR47059.1"/>
    <property type="molecule type" value="Genomic_DNA"/>
</dbReference>